<proteinExistence type="inferred from homology"/>
<evidence type="ECO:0000256" key="6">
    <source>
        <dbReference type="ARBA" id="ARBA00023204"/>
    </source>
</evidence>
<keyword evidence="4 8" id="KW-0227">DNA damage</keyword>
<evidence type="ECO:0000313" key="10">
    <source>
        <dbReference type="EMBL" id="TCL40837.1"/>
    </source>
</evidence>
<dbReference type="GO" id="GO:0043590">
    <property type="term" value="C:bacterial nucleoid"/>
    <property type="evidence" value="ECO:0007669"/>
    <property type="project" value="TreeGrafter"/>
</dbReference>
<evidence type="ECO:0000256" key="7">
    <source>
        <dbReference type="ARBA" id="ARBA00033408"/>
    </source>
</evidence>
<dbReference type="PIRSF" id="PIRSF003128">
    <property type="entry name" value="RecN"/>
    <property type="match status" value="1"/>
</dbReference>
<dbReference type="InterPro" id="IPR038729">
    <property type="entry name" value="Rad50/SbcC_AAA"/>
</dbReference>
<evidence type="ECO:0000256" key="2">
    <source>
        <dbReference type="ARBA" id="ARBA00021315"/>
    </source>
</evidence>
<comment type="similarity">
    <text evidence="1 8">Belongs to the RecN family.</text>
</comment>
<dbReference type="Gene3D" id="3.40.50.300">
    <property type="entry name" value="P-loop containing nucleotide triphosphate hydrolases"/>
    <property type="match status" value="2"/>
</dbReference>
<dbReference type="Proteomes" id="UP000294682">
    <property type="component" value="Unassembled WGS sequence"/>
</dbReference>
<dbReference type="InterPro" id="IPR004604">
    <property type="entry name" value="DNA_recomb/repair_RecN"/>
</dbReference>
<name>A0A9X8UHC6_9FIRM</name>
<dbReference type="GO" id="GO:0005524">
    <property type="term" value="F:ATP binding"/>
    <property type="evidence" value="ECO:0007669"/>
    <property type="project" value="UniProtKB-KW"/>
</dbReference>
<dbReference type="EMBL" id="SLUK01000017">
    <property type="protein sequence ID" value="TCL40837.1"/>
    <property type="molecule type" value="Genomic_DNA"/>
</dbReference>
<keyword evidence="6 8" id="KW-0234">DNA repair</keyword>
<evidence type="ECO:0000259" key="9">
    <source>
        <dbReference type="Pfam" id="PF13476"/>
    </source>
</evidence>
<dbReference type="GO" id="GO:0009432">
    <property type="term" value="P:SOS response"/>
    <property type="evidence" value="ECO:0007669"/>
    <property type="project" value="TreeGrafter"/>
</dbReference>
<dbReference type="GO" id="GO:0006302">
    <property type="term" value="P:double-strand break repair"/>
    <property type="evidence" value="ECO:0007669"/>
    <property type="project" value="InterPro"/>
</dbReference>
<protein>
    <recommendedName>
        <fullName evidence="2 8">DNA repair protein RecN</fullName>
    </recommendedName>
    <alternativeName>
        <fullName evidence="7 8">Recombination protein N</fullName>
    </alternativeName>
</protein>
<comment type="caution">
    <text evidence="10">The sequence shown here is derived from an EMBL/GenBank/DDBJ whole genome shotgun (WGS) entry which is preliminary data.</text>
</comment>
<dbReference type="NCBIfam" id="TIGR00634">
    <property type="entry name" value="recN"/>
    <property type="match status" value="1"/>
</dbReference>
<dbReference type="RefSeq" id="WP_132085298.1">
    <property type="nucleotide sequence ID" value="NZ_SLUK01000017.1"/>
</dbReference>
<dbReference type="PANTHER" id="PTHR11059">
    <property type="entry name" value="DNA REPAIR PROTEIN RECN"/>
    <property type="match status" value="1"/>
</dbReference>
<dbReference type="PANTHER" id="PTHR11059:SF0">
    <property type="entry name" value="DNA REPAIR PROTEIN RECN"/>
    <property type="match status" value="1"/>
</dbReference>
<evidence type="ECO:0000256" key="5">
    <source>
        <dbReference type="ARBA" id="ARBA00022840"/>
    </source>
</evidence>
<evidence type="ECO:0000256" key="8">
    <source>
        <dbReference type="PIRNR" id="PIRNR003128"/>
    </source>
</evidence>
<dbReference type="AlphaFoldDB" id="A0A9X8UHC6"/>
<dbReference type="SUPFAM" id="SSF52540">
    <property type="entry name" value="P-loop containing nucleoside triphosphate hydrolases"/>
    <property type="match status" value="2"/>
</dbReference>
<keyword evidence="5" id="KW-0067">ATP-binding</keyword>
<keyword evidence="3" id="KW-0547">Nucleotide-binding</keyword>
<evidence type="ECO:0000256" key="3">
    <source>
        <dbReference type="ARBA" id="ARBA00022741"/>
    </source>
</evidence>
<dbReference type="CDD" id="cd03241">
    <property type="entry name" value="ABC_RecN"/>
    <property type="match status" value="2"/>
</dbReference>
<keyword evidence="11" id="KW-1185">Reference proteome</keyword>
<dbReference type="Pfam" id="PF13476">
    <property type="entry name" value="AAA_23"/>
    <property type="match status" value="1"/>
</dbReference>
<evidence type="ECO:0000256" key="4">
    <source>
        <dbReference type="ARBA" id="ARBA00022763"/>
    </source>
</evidence>
<evidence type="ECO:0000313" key="11">
    <source>
        <dbReference type="Proteomes" id="UP000294682"/>
    </source>
</evidence>
<organism evidence="10 11">
    <name type="scientific">Harryflintia acetispora</name>
    <dbReference type="NCBI Taxonomy" id="1849041"/>
    <lineage>
        <taxon>Bacteria</taxon>
        <taxon>Bacillati</taxon>
        <taxon>Bacillota</taxon>
        <taxon>Clostridia</taxon>
        <taxon>Eubacteriales</taxon>
        <taxon>Oscillospiraceae</taxon>
        <taxon>Harryflintia</taxon>
    </lineage>
</organism>
<accession>A0A9X8UHC6</accession>
<evidence type="ECO:0000256" key="1">
    <source>
        <dbReference type="ARBA" id="ARBA00009441"/>
    </source>
</evidence>
<dbReference type="GO" id="GO:0006310">
    <property type="term" value="P:DNA recombination"/>
    <property type="evidence" value="ECO:0007669"/>
    <property type="project" value="InterPro"/>
</dbReference>
<dbReference type="InterPro" id="IPR027417">
    <property type="entry name" value="P-loop_NTPase"/>
</dbReference>
<sequence length="561" mass="60636">MLRNLYIENLAVISRAEIELCEGFNVFTGETGAGKTILMGAIGAVLGSRTSRDLIRSGEQRAVVTALFDSLSPQTLAVLDEFGYAPEEDGTLLVSRTIRPDSTDCRVGGRPATVTVLKALAATLVDLHGQHDNTRLLSPEYHLSLIDRFGALGGQLADYQESYRALGKIKEELDALEMDEGEKARRIDLLEYQIGEIEKAAPVSGEEEELSERREVLRNAEKIAASLGAARELISPEYAEGPGLQEQLGALLEELGAAGRYLPGLQEPAERLQEVYYELQELHGELGSELEAVEFSPRALDELEARLDLLHGLKVKYGGSVEEVLAFCARAQEELDSIVRSDERRAALSQSYTKALARAQKLAKELSQARAAAGKAFVVAVEEQLRFLDMPSVRLTVSQEERPLGPMGADSIELLISPNPGEPPKPVQKIASGGEISRIMLSIKNTLSAGEEGVTSIFDEVDAGVSGRAADKIGLKLAAVAKGRQVLCVTHLAQVAAYADRHLLIRKETEDGRTFTKVALLEGEAQAGELARIISGDAVTGAARQNAQEMLCAAREKKAEN</sequence>
<reference evidence="10 11" key="1">
    <citation type="submission" date="2019-03" db="EMBL/GenBank/DDBJ databases">
        <title>Genomic Encyclopedia of Type Strains, Phase IV (KMG-IV): sequencing the most valuable type-strain genomes for metagenomic binning, comparative biology and taxonomic classification.</title>
        <authorList>
            <person name="Goeker M."/>
        </authorList>
    </citation>
    <scope>NUCLEOTIDE SEQUENCE [LARGE SCALE GENOMIC DNA]</scope>
    <source>
        <strain evidence="10 11">DSM 100433</strain>
    </source>
</reference>
<feature type="domain" description="Rad50/SbcC-type AAA" evidence="9">
    <location>
        <begin position="5"/>
        <end position="56"/>
    </location>
</feature>
<dbReference type="GO" id="GO:0016887">
    <property type="term" value="F:ATP hydrolysis activity"/>
    <property type="evidence" value="ECO:0007669"/>
    <property type="project" value="InterPro"/>
</dbReference>
<gene>
    <name evidence="10" type="ORF">EDD78_1175</name>
</gene>
<comment type="function">
    <text evidence="8">May be involved in recombinational repair of damaged DNA.</text>
</comment>